<dbReference type="GO" id="GO:0005886">
    <property type="term" value="C:plasma membrane"/>
    <property type="evidence" value="ECO:0007669"/>
    <property type="project" value="UniProtKB-SubCell"/>
</dbReference>
<evidence type="ECO:0000256" key="11">
    <source>
        <dbReference type="ARBA" id="ARBA00023054"/>
    </source>
</evidence>
<dbReference type="FunFam" id="1.10.418.10:FF:000002">
    <property type="entry name" value="Microtubule-actin cross-linking factor 1"/>
    <property type="match status" value="1"/>
</dbReference>
<evidence type="ECO:0000256" key="1">
    <source>
        <dbReference type="ARBA" id="ARBA00004245"/>
    </source>
</evidence>
<dbReference type="PROSITE" id="PS50021">
    <property type="entry name" value="CH"/>
    <property type="match status" value="2"/>
</dbReference>
<keyword evidence="14" id="KW-0966">Cell projection</keyword>
<evidence type="ECO:0000259" key="18">
    <source>
        <dbReference type="PROSITE" id="PS50002"/>
    </source>
</evidence>
<keyword evidence="21" id="KW-1185">Reference proteome</keyword>
<accession>A0A401SEZ2</accession>
<dbReference type="SMART" id="SM00150">
    <property type="entry name" value="SPEC"/>
    <property type="match status" value="3"/>
</dbReference>
<dbReference type="SUPFAM" id="SSF57997">
    <property type="entry name" value="Tropomyosin"/>
    <property type="match status" value="1"/>
</dbReference>
<dbReference type="FunFam" id="3.90.1290.10:FF:000001">
    <property type="entry name" value="Plectin a"/>
    <property type="match status" value="1"/>
</dbReference>
<dbReference type="Pfam" id="PF17902">
    <property type="entry name" value="SH3_10"/>
    <property type="match status" value="1"/>
</dbReference>
<feature type="region of interest" description="Disordered" evidence="17">
    <location>
        <begin position="2284"/>
        <end position="2304"/>
    </location>
</feature>
<dbReference type="Pfam" id="PF21020">
    <property type="entry name" value="Spectrin_4"/>
    <property type="match status" value="1"/>
</dbReference>
<dbReference type="InterPro" id="IPR043197">
    <property type="entry name" value="Plakin"/>
</dbReference>
<keyword evidence="5 15" id="KW-0728">SH3 domain</keyword>
<dbReference type="SUPFAM" id="SSF75399">
    <property type="entry name" value="Plakin repeat"/>
    <property type="match status" value="2"/>
</dbReference>
<evidence type="ECO:0000256" key="12">
    <source>
        <dbReference type="ARBA" id="ARBA00023203"/>
    </source>
</evidence>
<dbReference type="InterPro" id="IPR041573">
    <property type="entry name" value="Desmoplakin_Spectrin-like"/>
</dbReference>
<evidence type="ECO:0000256" key="7">
    <source>
        <dbReference type="ARBA" id="ARBA00022553"/>
    </source>
</evidence>
<feature type="compositionally biased region" description="Polar residues" evidence="17">
    <location>
        <begin position="2293"/>
        <end position="2303"/>
    </location>
</feature>
<dbReference type="GO" id="GO:0045104">
    <property type="term" value="P:intermediate filament cytoskeleton organization"/>
    <property type="evidence" value="ECO:0007669"/>
    <property type="project" value="InterPro"/>
</dbReference>
<evidence type="ECO:0000256" key="15">
    <source>
        <dbReference type="PROSITE-ProRule" id="PRU00192"/>
    </source>
</evidence>
<dbReference type="InterPro" id="IPR001589">
    <property type="entry name" value="Actinin_actin-bd_CS"/>
</dbReference>
<dbReference type="OrthoDB" id="18740at2759"/>
<evidence type="ECO:0000256" key="8">
    <source>
        <dbReference type="ARBA" id="ARBA00022701"/>
    </source>
</evidence>
<feature type="domain" description="SH3" evidence="18">
    <location>
        <begin position="926"/>
        <end position="983"/>
    </location>
</feature>
<dbReference type="GO" id="GO:0098609">
    <property type="term" value="P:cell-cell adhesion"/>
    <property type="evidence" value="ECO:0007669"/>
    <property type="project" value="TreeGrafter"/>
</dbReference>
<dbReference type="Pfam" id="PF21097">
    <property type="entry name" value="SR_plectin_7"/>
    <property type="match status" value="1"/>
</dbReference>
<dbReference type="Pfam" id="PF00435">
    <property type="entry name" value="Spectrin"/>
    <property type="match status" value="1"/>
</dbReference>
<protein>
    <recommendedName>
        <fullName evidence="22">Dystonin</fullName>
    </recommendedName>
</protein>
<dbReference type="CDD" id="cd00176">
    <property type="entry name" value="SPEC"/>
    <property type="match status" value="2"/>
</dbReference>
<dbReference type="PANTHER" id="PTHR23169">
    <property type="entry name" value="ENVOPLAKIN"/>
    <property type="match status" value="1"/>
</dbReference>
<dbReference type="InterPro" id="IPR001452">
    <property type="entry name" value="SH3_domain"/>
</dbReference>
<dbReference type="Gene3D" id="3.90.1290.10">
    <property type="entry name" value="Plakin repeat"/>
    <property type="match status" value="2"/>
</dbReference>
<dbReference type="GO" id="GO:0030057">
    <property type="term" value="C:desmosome"/>
    <property type="evidence" value="ECO:0007669"/>
    <property type="project" value="UniProtKB-SubCell"/>
</dbReference>
<keyword evidence="8" id="KW-0493">Microtubule</keyword>
<dbReference type="GO" id="GO:0014704">
    <property type="term" value="C:intercalated disc"/>
    <property type="evidence" value="ECO:0007669"/>
    <property type="project" value="TreeGrafter"/>
</dbReference>
<feature type="compositionally biased region" description="Polar residues" evidence="17">
    <location>
        <begin position="1"/>
        <end position="10"/>
    </location>
</feature>
<evidence type="ECO:0000256" key="2">
    <source>
        <dbReference type="ARBA" id="ARBA00004282"/>
    </source>
</evidence>
<feature type="compositionally biased region" description="Polar residues" evidence="17">
    <location>
        <begin position="1477"/>
        <end position="1486"/>
    </location>
</feature>
<name>A0A401SEZ2_CHIPU</name>
<feature type="domain" description="Calponin-homology (CH)" evidence="19">
    <location>
        <begin position="191"/>
        <end position="295"/>
    </location>
</feature>
<keyword evidence="10" id="KW-0965">Cell junction</keyword>
<organism evidence="20 21">
    <name type="scientific">Chiloscyllium punctatum</name>
    <name type="common">Brownbanded bambooshark</name>
    <name type="synonym">Hemiscyllium punctatum</name>
    <dbReference type="NCBI Taxonomy" id="137246"/>
    <lineage>
        <taxon>Eukaryota</taxon>
        <taxon>Metazoa</taxon>
        <taxon>Chordata</taxon>
        <taxon>Craniata</taxon>
        <taxon>Vertebrata</taxon>
        <taxon>Chondrichthyes</taxon>
        <taxon>Elasmobranchii</taxon>
        <taxon>Galeomorphii</taxon>
        <taxon>Galeoidea</taxon>
        <taxon>Orectolobiformes</taxon>
        <taxon>Hemiscylliidae</taxon>
        <taxon>Chiloscyllium</taxon>
    </lineage>
</organism>
<feature type="domain" description="Calponin-homology (CH)" evidence="19">
    <location>
        <begin position="75"/>
        <end position="178"/>
    </location>
</feature>
<feature type="region of interest" description="Disordered" evidence="17">
    <location>
        <begin position="1"/>
        <end position="57"/>
    </location>
</feature>
<dbReference type="FunFam" id="1.20.58.60:FF:000027">
    <property type="entry name" value="Microtubule-actin cross-linking factor 1"/>
    <property type="match status" value="1"/>
</dbReference>
<dbReference type="Pfam" id="PF21019">
    <property type="entry name" value="Spectrin_3"/>
    <property type="match status" value="1"/>
</dbReference>
<evidence type="ECO:0000256" key="4">
    <source>
        <dbReference type="ARBA" id="ARBA00009109"/>
    </source>
</evidence>
<feature type="coiled-coil region" evidence="16">
    <location>
        <begin position="1737"/>
        <end position="1964"/>
    </location>
</feature>
<dbReference type="InterPro" id="IPR049538">
    <property type="entry name" value="PCN-like_spectrin-like_rpt"/>
</dbReference>
<feature type="region of interest" description="Disordered" evidence="17">
    <location>
        <begin position="1467"/>
        <end position="1486"/>
    </location>
</feature>
<keyword evidence="9" id="KW-0677">Repeat</keyword>
<dbReference type="SMART" id="SM00033">
    <property type="entry name" value="CH"/>
    <property type="match status" value="2"/>
</dbReference>
<dbReference type="FunFam" id="1.10.418.10:FF:000017">
    <property type="entry name" value="Microtubule-actin cross-linking factor 1"/>
    <property type="match status" value="1"/>
</dbReference>
<dbReference type="GO" id="GO:0043588">
    <property type="term" value="P:skin development"/>
    <property type="evidence" value="ECO:0007669"/>
    <property type="project" value="TreeGrafter"/>
</dbReference>
<dbReference type="OMA" id="RQKATMV"/>
<dbReference type="FunFam" id="2.30.30.40:FF:000011">
    <property type="entry name" value="Microtubule-actin cross-linking factor 1"/>
    <property type="match status" value="1"/>
</dbReference>
<keyword evidence="6" id="KW-0963">Cytoplasm</keyword>
<dbReference type="Proteomes" id="UP000287033">
    <property type="component" value="Unassembled WGS sequence"/>
</dbReference>
<dbReference type="FunFam" id="1.20.58.60:FF:000009">
    <property type="entry name" value="dystonin isoform X1"/>
    <property type="match status" value="1"/>
</dbReference>
<keyword evidence="13" id="KW-0206">Cytoskeleton</keyword>
<dbReference type="Pfam" id="PF00681">
    <property type="entry name" value="Plectin"/>
    <property type="match status" value="4"/>
</dbReference>
<dbReference type="GO" id="GO:0003779">
    <property type="term" value="F:actin binding"/>
    <property type="evidence" value="ECO:0007669"/>
    <property type="project" value="UniProtKB-KW"/>
</dbReference>
<dbReference type="SUPFAM" id="SSF46966">
    <property type="entry name" value="Spectrin repeat"/>
    <property type="match status" value="4"/>
</dbReference>
<feature type="coiled-coil region" evidence="16">
    <location>
        <begin position="2000"/>
        <end position="2090"/>
    </location>
</feature>
<proteinExistence type="inferred from homology"/>
<reference evidence="20 21" key="1">
    <citation type="journal article" date="2018" name="Nat. Ecol. Evol.">
        <title>Shark genomes provide insights into elasmobranch evolution and the origin of vertebrates.</title>
        <authorList>
            <person name="Hara Y"/>
            <person name="Yamaguchi K"/>
            <person name="Onimaru K"/>
            <person name="Kadota M"/>
            <person name="Koyanagi M"/>
            <person name="Keeley SD"/>
            <person name="Tatsumi K"/>
            <person name="Tanaka K"/>
            <person name="Motone F"/>
            <person name="Kageyama Y"/>
            <person name="Nozu R"/>
            <person name="Adachi N"/>
            <person name="Nishimura O"/>
            <person name="Nakagawa R"/>
            <person name="Tanegashima C"/>
            <person name="Kiyatake I"/>
            <person name="Matsumoto R"/>
            <person name="Murakumo K"/>
            <person name="Nishida K"/>
            <person name="Terakita A"/>
            <person name="Kuratani S"/>
            <person name="Sato K"/>
            <person name="Hyodo S Kuraku.S."/>
        </authorList>
    </citation>
    <scope>NUCLEOTIDE SEQUENCE [LARGE SCALE GENOMIC DNA]</scope>
</reference>
<dbReference type="PROSITE" id="PS00019">
    <property type="entry name" value="ACTININ_1"/>
    <property type="match status" value="1"/>
</dbReference>
<comment type="similarity">
    <text evidence="4">Belongs to the plakin or cytolinker family.</text>
</comment>
<dbReference type="InterPro" id="IPR036872">
    <property type="entry name" value="CH_dom_sf"/>
</dbReference>
<dbReference type="Gene3D" id="1.20.58.60">
    <property type="match status" value="5"/>
</dbReference>
<dbReference type="GO" id="GO:0005737">
    <property type="term" value="C:cytoplasm"/>
    <property type="evidence" value="ECO:0007669"/>
    <property type="project" value="TreeGrafter"/>
</dbReference>
<dbReference type="InterPro" id="IPR002017">
    <property type="entry name" value="Spectrin_repeat"/>
</dbReference>
<keyword evidence="11 16" id="KW-0175">Coiled coil</keyword>
<evidence type="ECO:0000256" key="6">
    <source>
        <dbReference type="ARBA" id="ARBA00022490"/>
    </source>
</evidence>
<keyword evidence="7" id="KW-0597">Phosphoprotein</keyword>
<dbReference type="InterPro" id="IPR001101">
    <property type="entry name" value="Plectin_repeat"/>
</dbReference>
<evidence type="ECO:0000256" key="3">
    <source>
        <dbReference type="ARBA" id="ARBA00004316"/>
    </source>
</evidence>
<evidence type="ECO:0000259" key="19">
    <source>
        <dbReference type="PROSITE" id="PS50021"/>
    </source>
</evidence>
<dbReference type="STRING" id="137246.A0A401SEZ2"/>
<dbReference type="GO" id="GO:0005874">
    <property type="term" value="C:microtubule"/>
    <property type="evidence" value="ECO:0007669"/>
    <property type="project" value="UniProtKB-KW"/>
</dbReference>
<evidence type="ECO:0000256" key="14">
    <source>
        <dbReference type="ARBA" id="ARBA00023273"/>
    </source>
</evidence>
<dbReference type="Gene3D" id="1.10.418.10">
    <property type="entry name" value="Calponin-like domain"/>
    <property type="match status" value="2"/>
</dbReference>
<dbReference type="CDD" id="cd21239">
    <property type="entry name" value="CH_DYST_rpt2"/>
    <property type="match status" value="1"/>
</dbReference>
<comment type="caution">
    <text evidence="20">The sequence shown here is derived from an EMBL/GenBank/DDBJ whole genome shotgun (WGS) entry which is preliminary data.</text>
</comment>
<evidence type="ECO:0000256" key="13">
    <source>
        <dbReference type="ARBA" id="ARBA00023212"/>
    </source>
</evidence>
<dbReference type="Pfam" id="PF18373">
    <property type="entry name" value="Spectrin_2"/>
    <property type="match status" value="1"/>
</dbReference>
<feature type="coiled-coil region" evidence="16">
    <location>
        <begin position="1504"/>
        <end position="1587"/>
    </location>
</feature>
<evidence type="ECO:0000256" key="5">
    <source>
        <dbReference type="ARBA" id="ARBA00022443"/>
    </source>
</evidence>
<evidence type="ECO:0008006" key="22">
    <source>
        <dbReference type="Google" id="ProtNLM"/>
    </source>
</evidence>
<dbReference type="InterPro" id="IPR035915">
    <property type="entry name" value="Plakin_repeat_sf"/>
</dbReference>
<keyword evidence="12" id="KW-0009">Actin-binding</keyword>
<dbReference type="SMART" id="SM00250">
    <property type="entry name" value="PLEC"/>
    <property type="match status" value="11"/>
</dbReference>
<dbReference type="GO" id="GO:0005198">
    <property type="term" value="F:structural molecule activity"/>
    <property type="evidence" value="ECO:0007669"/>
    <property type="project" value="TreeGrafter"/>
</dbReference>
<dbReference type="CDD" id="cd21236">
    <property type="entry name" value="CH_DYST_rpt1"/>
    <property type="match status" value="1"/>
</dbReference>
<dbReference type="Gene3D" id="2.30.30.40">
    <property type="entry name" value="SH3 Domains"/>
    <property type="match status" value="1"/>
</dbReference>
<dbReference type="FunFam" id="3.90.1290.10:FF:000002">
    <property type="entry name" value="Plectin a"/>
    <property type="match status" value="1"/>
</dbReference>
<dbReference type="Gene3D" id="1.20.58.1060">
    <property type="match status" value="1"/>
</dbReference>
<dbReference type="GO" id="GO:0042060">
    <property type="term" value="P:wound healing"/>
    <property type="evidence" value="ECO:0007669"/>
    <property type="project" value="TreeGrafter"/>
</dbReference>
<dbReference type="PANTHER" id="PTHR23169:SF24">
    <property type="entry name" value="DYSTONIN"/>
    <property type="match status" value="1"/>
</dbReference>
<evidence type="ECO:0000256" key="9">
    <source>
        <dbReference type="ARBA" id="ARBA00022737"/>
    </source>
</evidence>
<dbReference type="Gene3D" id="3.30.160.780">
    <property type="match status" value="1"/>
</dbReference>
<sequence length="2935" mass="336382">MSVGSSSRPCSMSSADYSDDEDDSGQRSGTVSPAPGDTLPWNLPKHERSKRKIHGGSVLDPAERAVLRIADERDKVQKKTFTKWINKHLIKVRKHVNDLYEDLRDGHNLISLLEALSGDTLPREKGRMRFHRLQNVQIALDYLKRRQVKLVNIRNDDITDGNPKLTLGLIWTIILHFQISDIHVTGESEDMSAKEKLLLWSQQAAEGYAGVRCENFTSCWRDGRLFNAIIHKYRPDLVDMSQVAVQSNVSNLEQAFGVAEKLGVTRLLDPEDINVPSPDEKSVITYVSSLYDVFPKVPEGAEGIHANDVDVKWIEYQNMVNYLMQWIKHHVTVMSDRSYSNNPAELKALYNQYMQFKDTEIPPKEKDKTKIKQLYKLLEVWIEFGRIKLPQGYHPNDVEKEWGKLIIAMLEREKSLRPEVERLEMLQQIACRLQCDNVACEDKLLRARNSYQLDAKRMESGLQFQNETEVAGYLLESENLIRQQIVDVQILIDGKYYQADQLVQRVAKLRDELMLLKSDCSSLYNKGRTLSSEQTQLMMAGLNQSLNQSFSSGFSQSLTPSLTSSLSRSLTPSLTHGLTPVLTPSLPATLSSGLKPILAHGFIQGFVPCMDPESIQTVKLMQIRKPLLRSQFIDQSLTEEEINMNFLQDLISWVEDMQVQLDRAEWGSDLPSIESHLENHKNVHRAIEDFESSIKEAKSAEGQMTPPLSENYSEKLSMLESQYIKLLASSRNRASHLDDLQNFVTKATNELIWLNEKEEEEVAYDWSDRNSSMLRKKEYHAELMRQLEDKDILMRSVQDMADQLLLSRHPARPTIEAFKAAMQTQWSWILQLCSCVERHLKENTAYFEFYNDAKESMDYLRNLQDTIKRKYSCDKSSSLVRLEDLVQDSMDEKEQLLQYRSNVAGLVSRAKSIVQLKPRNPENPTRISIPIKAICDYKQIEITIYKDDECVLENNSHRAKWKVISPTGNEAMVPSVCFSVPPPNKEAIEMASRIEQLYQNVLALWHQTHINMKSVVSWHYLMNEISTIRAWNVSSIKTMLPGEHQQVLGSLQEHLRDFLEDSQESEVFSVTDGNQLEREVKFCKQYYEDLLKSAEREEQEESACNRFISELRNIRLRVENCEKRLIRQIRTPLERDDLQESVQRITEQEKLKSELEELIVDLEKVSEKCDKFFGQASSSSASTLRAELNVVLQNLNQVYSLSSIYLDKLKTVNLIVKNSQEAEALVKQYETKLGEEDAVPPDTKAIQALQNTLKQWRTEVDERRDVFHSLEDELQKGKAVSERMLRAHNERDMDMDWHKEKAVQLAERWENIRSQIDNRLHELESISISLNWYRDCYKDLDQWIQEMETTQQKMQERQPEDIRALADELNQQKLLTSEVEMKQGRMDECQKYSDEYSSAVKEYELQLMTYKAMVDSQQKSPVKRRRMQSSSDVIVQEFMDLRTRYTALVTLMTQYVKFASDALKRSEEEEKGRFPETNVNIGGSSQQPSLAALSDENWILTQKVNALLVELSETKGRNQQLENKVTHLLEEFEKEQKVYRELVNKISLSKNHSDLEGSQNKVELEKLLQEKARLEQELEHLKQLTLKSEIPTRWLYDNPLTRWRSEGHLIGQGEQNETNTMENNRHFSEQTSPEPTVAANDVEQTADLETMQQVVKIKNIVDQMYVYIRDFYCEVGAGTVLVGQADEAEKLRKLTSELHQISDRTCNDLQGLRFEMRSLEKNMGAVELKASSHWIELSNLRLELEKAQMELKQMQEKEEDYRQKLSHLADELKDSQRRSESFRVKAEALAQDCGSAQTQVQHLEEELEVLCQDKSIAEQRASTLKGAANDLLEKLKVAEGKKSLEEKEWVEKCKDLEDKLADSQSISRELELKMHELTLTCSGADDVNRNLKAECNYLQNEKALAEERAEFQKREINLLKETLRKMEEASEKKINIEVMYQQAVRKLEDELTQYKQTASGLTLKVDDLVSAKQRVDMILGGVKSELESVKAEKWVAEQRGDAQRAQVDCLSEQLKKMQEQLIQRTREEQEQELRAQKLQEEVDYGQHTRDDLKCHLAELTEANHTATKMISELQTQLSAAKMEKVVLEEEIKMQYLQMQEFGNKLGQAEKQMSQDNWKTQLESRVKQSNWVAQDLLRQVRGQHHLEWRKAKNQKRVVLEENYYLPGGMRPMTSLIEVEFSESEPCSRPSILTTQHAALLGTSVQKAPGPAETKYIQSKLLETRPTTPADEGQQNIRPLRTLKQPSEMAELDLSKLSCEMGKAFSDKEAVLFGKESFKNNNKHLEAEPKILKPNENTHNAPVSHSDQRVWHKYKGDFVQARLSEMSISSSPEQISQNTPVKLHSETNVNHPNNNTFLMQIGDKCHTSCDQNIFTKVQDKFVPSSTILEFQGIRRKVIVQDLVEADLLNKNVAEQLEKGVKTVSQVENSLGKYLNKINSIAGLYLEASKQKMCFNEAARAGIIESSVALEFLEAQAATGYIVHTQSNGKYSVQEAVEKGLIPLEFKERLLEAEKAVTGYFHHGKILSVFQAMESKLLPSQIGSRLLEVQIATGGIIDPVRSVRLPLATACKQGLLNHDTTQNLYKVLNNTKGFQNPNNTKEAMHYAELIKFCVVDLEGNYLLLPFGTRKISTPSPTRPNTISVVDTSTKSEITLYDAFLKYYIEKQTYLELSALQSHWRETIDKGSSEYFLIDSNSGRQFSLNDALTQGHISQTELNKYRDGHITVTELADMLISRASVVSNPNSPIAGIWNPNSCRRISILKAMHQNLVERLTATRLLEAQACTGGIIDPATGKKFSISEALQRELVDSEIAASIQKSQQAYRGFLQPGTQAIISTAEAVHKNLLGHDLGHRFLALQYLTGGLVDPNLPGRISLEDALRRHLIDDKTAQRLTDEKMHAKNLVCPKTKQKISYKEALARAIFDCHTGLRLLEAAEYF</sequence>
<comment type="subcellular location">
    <subcellularLocation>
        <location evidence="2">Cell junction</location>
    </subcellularLocation>
    <subcellularLocation>
        <location evidence="3">Cell projection</location>
    </subcellularLocation>
    <subcellularLocation>
        <location evidence="1">Cytoplasm</location>
        <location evidence="1">Cytoskeleton</location>
    </subcellularLocation>
</comment>
<evidence type="ECO:0000313" key="21">
    <source>
        <dbReference type="Proteomes" id="UP000287033"/>
    </source>
</evidence>
<dbReference type="PROSITE" id="PS00020">
    <property type="entry name" value="ACTININ_2"/>
    <property type="match status" value="1"/>
</dbReference>
<dbReference type="PROSITE" id="PS50002">
    <property type="entry name" value="SH3"/>
    <property type="match status" value="1"/>
</dbReference>
<feature type="coiled-coil region" evidence="16">
    <location>
        <begin position="1138"/>
        <end position="1168"/>
    </location>
</feature>
<dbReference type="EMBL" id="BEZZ01000224">
    <property type="protein sequence ID" value="GCC28900.1"/>
    <property type="molecule type" value="Genomic_DNA"/>
</dbReference>
<dbReference type="Pfam" id="PF00307">
    <property type="entry name" value="CH"/>
    <property type="match status" value="2"/>
</dbReference>
<dbReference type="FunFam" id="1.20.58.60:FF:000010">
    <property type="entry name" value="plectin isoform X2"/>
    <property type="match status" value="1"/>
</dbReference>
<evidence type="ECO:0000256" key="16">
    <source>
        <dbReference type="SAM" id="Coils"/>
    </source>
</evidence>
<dbReference type="GO" id="GO:0005882">
    <property type="term" value="C:intermediate filament"/>
    <property type="evidence" value="ECO:0007669"/>
    <property type="project" value="TreeGrafter"/>
</dbReference>
<dbReference type="SUPFAM" id="SSF47576">
    <property type="entry name" value="Calponin-homology domain, CH-domain"/>
    <property type="match status" value="1"/>
</dbReference>
<evidence type="ECO:0000256" key="10">
    <source>
        <dbReference type="ARBA" id="ARBA00022949"/>
    </source>
</evidence>
<dbReference type="GO" id="GO:0042995">
    <property type="term" value="C:cell projection"/>
    <property type="evidence" value="ECO:0007669"/>
    <property type="project" value="UniProtKB-SubCell"/>
</dbReference>
<evidence type="ECO:0000256" key="17">
    <source>
        <dbReference type="SAM" id="MobiDB-lite"/>
    </source>
</evidence>
<dbReference type="InterPro" id="IPR041615">
    <property type="entry name" value="Desmoplakin_SH3"/>
</dbReference>
<dbReference type="InterPro" id="IPR018159">
    <property type="entry name" value="Spectrin/alpha-actinin"/>
</dbReference>
<evidence type="ECO:0000313" key="20">
    <source>
        <dbReference type="EMBL" id="GCC28900.1"/>
    </source>
</evidence>
<dbReference type="InterPro" id="IPR001715">
    <property type="entry name" value="CH_dom"/>
</dbReference>
<gene>
    <name evidence="20" type="ORF">chiPu_0007334</name>
</gene>